<feature type="domain" description="C2H2-type" evidence="14">
    <location>
        <begin position="116"/>
        <end position="146"/>
    </location>
</feature>
<evidence type="ECO:0000256" key="11">
    <source>
        <dbReference type="ARBA" id="ARBA00037948"/>
    </source>
</evidence>
<comment type="similarity">
    <text evidence="11">Belongs to the snail C2H2-type zinc-finger protein family.</text>
</comment>
<accession>A0A423U7L1</accession>
<evidence type="ECO:0000256" key="9">
    <source>
        <dbReference type="ARBA" id="ARBA00023163"/>
    </source>
</evidence>
<dbReference type="PANTHER" id="PTHR24388">
    <property type="entry name" value="ZINC FINGER PROTEIN"/>
    <property type="match status" value="1"/>
</dbReference>
<dbReference type="PANTHER" id="PTHR24388:SF54">
    <property type="entry name" value="PROTEIN ESCARGOT"/>
    <property type="match status" value="1"/>
</dbReference>
<evidence type="ECO:0000256" key="4">
    <source>
        <dbReference type="ARBA" id="ARBA00022737"/>
    </source>
</evidence>
<reference evidence="15 16" key="1">
    <citation type="submission" date="2018-04" db="EMBL/GenBank/DDBJ databases">
        <authorList>
            <person name="Zhang X."/>
            <person name="Yuan J."/>
            <person name="Li F."/>
            <person name="Xiang J."/>
        </authorList>
    </citation>
    <scope>NUCLEOTIDE SEQUENCE [LARGE SCALE GENOMIC DNA]</scope>
    <source>
        <tissue evidence="15">Muscle</tissue>
    </source>
</reference>
<evidence type="ECO:0000259" key="14">
    <source>
        <dbReference type="PROSITE" id="PS50157"/>
    </source>
</evidence>
<evidence type="ECO:0000313" key="15">
    <source>
        <dbReference type="EMBL" id="ROT84669.1"/>
    </source>
</evidence>
<gene>
    <name evidence="15" type="ORF">C7M84_022138</name>
</gene>
<dbReference type="GO" id="GO:0008270">
    <property type="term" value="F:zinc ion binding"/>
    <property type="evidence" value="ECO:0007669"/>
    <property type="project" value="UniProtKB-KW"/>
</dbReference>
<dbReference type="InterPro" id="IPR000519">
    <property type="entry name" value="P_trefoil_dom"/>
</dbReference>
<evidence type="ECO:0000256" key="7">
    <source>
        <dbReference type="ARBA" id="ARBA00023015"/>
    </source>
</evidence>
<dbReference type="Pfam" id="PF13909">
    <property type="entry name" value="zf-H2C2_5"/>
    <property type="match status" value="1"/>
</dbReference>
<comment type="caution">
    <text evidence="15">The sequence shown here is derived from an EMBL/GenBank/DDBJ whole genome shotgun (WGS) entry which is preliminary data.</text>
</comment>
<evidence type="ECO:0000256" key="1">
    <source>
        <dbReference type="ARBA" id="ARBA00004123"/>
    </source>
</evidence>
<feature type="domain" description="C2H2-type" evidence="14">
    <location>
        <begin position="147"/>
        <end position="175"/>
    </location>
</feature>
<evidence type="ECO:0000256" key="12">
    <source>
        <dbReference type="PROSITE-ProRule" id="PRU00042"/>
    </source>
</evidence>
<dbReference type="GO" id="GO:0000981">
    <property type="term" value="F:DNA-binding transcription factor activity, RNA polymerase II-specific"/>
    <property type="evidence" value="ECO:0007669"/>
    <property type="project" value="TreeGrafter"/>
</dbReference>
<protein>
    <submittedName>
        <fullName evidence="15">Zinc finger protein</fullName>
    </submittedName>
</protein>
<feature type="compositionally biased region" description="Basic and acidic residues" evidence="13">
    <location>
        <begin position="14"/>
        <end position="31"/>
    </location>
</feature>
<dbReference type="InterPro" id="IPR050527">
    <property type="entry name" value="Snail/Krueppel_Znf"/>
</dbReference>
<dbReference type="SMART" id="SM00355">
    <property type="entry name" value="ZnF_C2H2"/>
    <property type="match status" value="2"/>
</dbReference>
<keyword evidence="10" id="KW-0539">Nucleus</keyword>
<keyword evidence="3" id="KW-0479">Metal-binding</keyword>
<keyword evidence="8" id="KW-0238">DNA-binding</keyword>
<dbReference type="CDD" id="cd00111">
    <property type="entry name" value="Trefoil"/>
    <property type="match status" value="1"/>
</dbReference>
<keyword evidence="6" id="KW-0862">Zinc</keyword>
<evidence type="ECO:0000313" key="16">
    <source>
        <dbReference type="Proteomes" id="UP000283509"/>
    </source>
</evidence>
<dbReference type="InterPro" id="IPR036236">
    <property type="entry name" value="Znf_C2H2_sf"/>
</dbReference>
<dbReference type="EMBL" id="QCYY01000514">
    <property type="protein sequence ID" value="ROT84669.1"/>
    <property type="molecule type" value="Genomic_DNA"/>
</dbReference>
<evidence type="ECO:0000256" key="2">
    <source>
        <dbReference type="ARBA" id="ARBA00006991"/>
    </source>
</evidence>
<dbReference type="Gene3D" id="3.30.160.60">
    <property type="entry name" value="Classic Zinc Finger"/>
    <property type="match status" value="2"/>
</dbReference>
<feature type="compositionally biased region" description="Gly residues" evidence="13">
    <location>
        <begin position="87"/>
        <end position="98"/>
    </location>
</feature>
<evidence type="ECO:0000256" key="10">
    <source>
        <dbReference type="ARBA" id="ARBA00023242"/>
    </source>
</evidence>
<dbReference type="InterPro" id="IPR013087">
    <property type="entry name" value="Znf_C2H2_type"/>
</dbReference>
<feature type="compositionally biased region" description="Basic residues" evidence="13">
    <location>
        <begin position="1"/>
        <end position="13"/>
    </location>
</feature>
<dbReference type="FunFam" id="3.30.160.60:FF:000075">
    <property type="entry name" value="Putative zinc finger protein 536"/>
    <property type="match status" value="1"/>
</dbReference>
<keyword evidence="5 12" id="KW-0863">Zinc-finger</keyword>
<feature type="compositionally biased region" description="Low complexity" evidence="13">
    <location>
        <begin position="194"/>
        <end position="203"/>
    </location>
</feature>
<name>A0A423U7L1_PENVA</name>
<dbReference type="GO" id="GO:0000978">
    <property type="term" value="F:RNA polymerase II cis-regulatory region sequence-specific DNA binding"/>
    <property type="evidence" value="ECO:0007669"/>
    <property type="project" value="TreeGrafter"/>
</dbReference>
<dbReference type="PROSITE" id="PS50157">
    <property type="entry name" value="ZINC_FINGER_C2H2_2"/>
    <property type="match status" value="2"/>
</dbReference>
<reference evidence="15 16" key="2">
    <citation type="submission" date="2019-01" db="EMBL/GenBank/DDBJ databases">
        <title>The decoding of complex shrimp genome reveals the adaptation for benthos swimmer, frequently molting mechanism and breeding impact on genome.</title>
        <authorList>
            <person name="Sun Y."/>
            <person name="Gao Y."/>
            <person name="Yu Y."/>
        </authorList>
    </citation>
    <scope>NUCLEOTIDE SEQUENCE [LARGE SCALE GENOMIC DNA]</scope>
    <source>
        <tissue evidence="15">Muscle</tissue>
    </source>
</reference>
<comment type="similarity">
    <text evidence="2">Belongs to the krueppel C2H2-type zinc-finger protein family.</text>
</comment>
<evidence type="ECO:0000256" key="5">
    <source>
        <dbReference type="ARBA" id="ARBA00022771"/>
    </source>
</evidence>
<keyword evidence="9" id="KW-0804">Transcription</keyword>
<evidence type="ECO:0000256" key="8">
    <source>
        <dbReference type="ARBA" id="ARBA00023125"/>
    </source>
</evidence>
<comment type="subcellular location">
    <subcellularLocation>
        <location evidence="1">Nucleus</location>
    </subcellularLocation>
</comment>
<feature type="region of interest" description="Disordered" evidence="13">
    <location>
        <begin position="194"/>
        <end position="215"/>
    </location>
</feature>
<dbReference type="SUPFAM" id="SSF57667">
    <property type="entry name" value="beta-beta-alpha zinc fingers"/>
    <property type="match status" value="1"/>
</dbReference>
<dbReference type="OrthoDB" id="6359871at2759"/>
<feature type="region of interest" description="Disordered" evidence="13">
    <location>
        <begin position="1"/>
        <end position="39"/>
    </location>
</feature>
<organism evidence="15 16">
    <name type="scientific">Penaeus vannamei</name>
    <name type="common">Whiteleg shrimp</name>
    <name type="synonym">Litopenaeus vannamei</name>
    <dbReference type="NCBI Taxonomy" id="6689"/>
    <lineage>
        <taxon>Eukaryota</taxon>
        <taxon>Metazoa</taxon>
        <taxon>Ecdysozoa</taxon>
        <taxon>Arthropoda</taxon>
        <taxon>Crustacea</taxon>
        <taxon>Multicrustacea</taxon>
        <taxon>Malacostraca</taxon>
        <taxon>Eumalacostraca</taxon>
        <taxon>Eucarida</taxon>
        <taxon>Decapoda</taxon>
        <taxon>Dendrobranchiata</taxon>
        <taxon>Penaeoidea</taxon>
        <taxon>Penaeidae</taxon>
        <taxon>Penaeus</taxon>
    </lineage>
</organism>
<keyword evidence="7" id="KW-0805">Transcription regulation</keyword>
<sequence>MNNRTHKPRRRRWRPMEMREGEEEEARHGEARGSPGEARGDCQNLGCDAAFVCFRGWLGAVPWCGAPPRRRRCSKALARRASTPAGAGPGGRPGGGLGRRARAGRGRGPLRGGDLAPCPECGREFHGLNKKFLLTRHMITHTGEKPYQCPYCPYRANVSSNLTRHLRTVHTPSSAAGALPGALPVPAVLSTAGGTTASPAALGHSPRAPHPPSPL</sequence>
<evidence type="ECO:0000256" key="3">
    <source>
        <dbReference type="ARBA" id="ARBA00022723"/>
    </source>
</evidence>
<keyword evidence="4" id="KW-0677">Repeat</keyword>
<keyword evidence="16" id="KW-1185">Reference proteome</keyword>
<evidence type="ECO:0000256" key="6">
    <source>
        <dbReference type="ARBA" id="ARBA00022833"/>
    </source>
</evidence>
<dbReference type="AlphaFoldDB" id="A0A423U7L1"/>
<evidence type="ECO:0000256" key="13">
    <source>
        <dbReference type="SAM" id="MobiDB-lite"/>
    </source>
</evidence>
<dbReference type="GO" id="GO:0005634">
    <property type="term" value="C:nucleus"/>
    <property type="evidence" value="ECO:0007669"/>
    <property type="project" value="UniProtKB-SubCell"/>
</dbReference>
<dbReference type="Proteomes" id="UP000283509">
    <property type="component" value="Unassembled WGS sequence"/>
</dbReference>
<feature type="region of interest" description="Disordered" evidence="13">
    <location>
        <begin position="76"/>
        <end position="112"/>
    </location>
</feature>
<proteinExistence type="inferred from homology"/>